<proteinExistence type="predicted"/>
<comment type="caution">
    <text evidence="1">The sequence shown here is derived from an EMBL/GenBank/DDBJ whole genome shotgun (WGS) entry which is preliminary data.</text>
</comment>
<accession>A0ACB9KY45</accession>
<evidence type="ECO:0000313" key="2">
    <source>
        <dbReference type="Proteomes" id="UP000828941"/>
    </source>
</evidence>
<sequence length="78" mass="8214">MLEIRLACPVNSNPYNGSPCACPPGYVENPATKELCTLFTANTTITTDSGVDTTPSAFPRPSLPSIPSRSSPSPRQCS</sequence>
<protein>
    <submittedName>
        <fullName evidence="1">Uncharacterized protein</fullName>
    </submittedName>
</protein>
<evidence type="ECO:0000313" key="1">
    <source>
        <dbReference type="EMBL" id="KAI4302032.1"/>
    </source>
</evidence>
<name>A0ACB9KY45_BAUVA</name>
<dbReference type="Proteomes" id="UP000828941">
    <property type="component" value="Chromosome 13"/>
</dbReference>
<reference evidence="1 2" key="1">
    <citation type="journal article" date="2022" name="DNA Res.">
        <title>Chromosomal-level genome assembly of the orchid tree Bauhinia variegata (Leguminosae; Cercidoideae) supports the allotetraploid origin hypothesis of Bauhinia.</title>
        <authorList>
            <person name="Zhong Y."/>
            <person name="Chen Y."/>
            <person name="Zheng D."/>
            <person name="Pang J."/>
            <person name="Liu Y."/>
            <person name="Luo S."/>
            <person name="Meng S."/>
            <person name="Qian L."/>
            <person name="Wei D."/>
            <person name="Dai S."/>
            <person name="Zhou R."/>
        </authorList>
    </citation>
    <scope>NUCLEOTIDE SEQUENCE [LARGE SCALE GENOMIC DNA]</scope>
    <source>
        <strain evidence="1">BV-YZ2020</strain>
    </source>
</reference>
<organism evidence="1 2">
    <name type="scientific">Bauhinia variegata</name>
    <name type="common">Purple orchid tree</name>
    <name type="synonym">Phanera variegata</name>
    <dbReference type="NCBI Taxonomy" id="167791"/>
    <lineage>
        <taxon>Eukaryota</taxon>
        <taxon>Viridiplantae</taxon>
        <taxon>Streptophyta</taxon>
        <taxon>Embryophyta</taxon>
        <taxon>Tracheophyta</taxon>
        <taxon>Spermatophyta</taxon>
        <taxon>Magnoliopsida</taxon>
        <taxon>eudicotyledons</taxon>
        <taxon>Gunneridae</taxon>
        <taxon>Pentapetalae</taxon>
        <taxon>rosids</taxon>
        <taxon>fabids</taxon>
        <taxon>Fabales</taxon>
        <taxon>Fabaceae</taxon>
        <taxon>Cercidoideae</taxon>
        <taxon>Cercideae</taxon>
        <taxon>Bauhiniinae</taxon>
        <taxon>Bauhinia</taxon>
    </lineage>
</organism>
<dbReference type="EMBL" id="CM039438">
    <property type="protein sequence ID" value="KAI4302032.1"/>
    <property type="molecule type" value="Genomic_DNA"/>
</dbReference>
<keyword evidence="2" id="KW-1185">Reference proteome</keyword>
<gene>
    <name evidence="1" type="ORF">L6164_035252</name>
</gene>